<organism evidence="2 3">
    <name type="scientific">Thelephora terrestris</name>
    <dbReference type="NCBI Taxonomy" id="56493"/>
    <lineage>
        <taxon>Eukaryota</taxon>
        <taxon>Fungi</taxon>
        <taxon>Dikarya</taxon>
        <taxon>Basidiomycota</taxon>
        <taxon>Agaricomycotina</taxon>
        <taxon>Agaricomycetes</taxon>
        <taxon>Thelephorales</taxon>
        <taxon>Thelephoraceae</taxon>
        <taxon>Thelephora</taxon>
    </lineage>
</organism>
<dbReference type="Proteomes" id="UP000736335">
    <property type="component" value="Unassembled WGS sequence"/>
</dbReference>
<dbReference type="AlphaFoldDB" id="A0A9P6HPR0"/>
<feature type="transmembrane region" description="Helical" evidence="1">
    <location>
        <begin position="21"/>
        <end position="49"/>
    </location>
</feature>
<comment type="caution">
    <text evidence="2">The sequence shown here is derived from an EMBL/GenBank/DDBJ whole genome shotgun (WGS) entry which is preliminary data.</text>
</comment>
<dbReference type="EMBL" id="WIUZ02000001">
    <property type="protein sequence ID" value="KAF9792394.1"/>
    <property type="molecule type" value="Genomic_DNA"/>
</dbReference>
<evidence type="ECO:0000256" key="1">
    <source>
        <dbReference type="SAM" id="Phobius"/>
    </source>
</evidence>
<keyword evidence="3" id="KW-1185">Reference proteome</keyword>
<dbReference type="Pfam" id="PF15159">
    <property type="entry name" value="PIG-Y"/>
    <property type="match status" value="1"/>
</dbReference>
<protein>
    <submittedName>
        <fullName evidence="2">Uncharacterized protein</fullName>
    </submittedName>
</protein>
<accession>A0A9P6HPR0</accession>
<proteinExistence type="predicted"/>
<keyword evidence="1" id="KW-0472">Membrane</keyword>
<reference evidence="2" key="2">
    <citation type="submission" date="2020-11" db="EMBL/GenBank/DDBJ databases">
        <authorList>
            <consortium name="DOE Joint Genome Institute"/>
            <person name="Kuo A."/>
            <person name="Miyauchi S."/>
            <person name="Kiss E."/>
            <person name="Drula E."/>
            <person name="Kohler A."/>
            <person name="Sanchez-Garcia M."/>
            <person name="Andreopoulos B."/>
            <person name="Barry K.W."/>
            <person name="Bonito G."/>
            <person name="Buee M."/>
            <person name="Carver A."/>
            <person name="Chen C."/>
            <person name="Cichocki N."/>
            <person name="Clum A."/>
            <person name="Culley D."/>
            <person name="Crous P.W."/>
            <person name="Fauchery L."/>
            <person name="Girlanda M."/>
            <person name="Hayes R."/>
            <person name="Keri Z."/>
            <person name="Labutti K."/>
            <person name="Lipzen A."/>
            <person name="Lombard V."/>
            <person name="Magnuson J."/>
            <person name="Maillard F."/>
            <person name="Morin E."/>
            <person name="Murat C."/>
            <person name="Nolan M."/>
            <person name="Ohm R."/>
            <person name="Pangilinan J."/>
            <person name="Pereira M."/>
            <person name="Perotto S."/>
            <person name="Peter M."/>
            <person name="Riley R."/>
            <person name="Sitrit Y."/>
            <person name="Stielow B."/>
            <person name="Szollosi G."/>
            <person name="Zifcakova L."/>
            <person name="Stursova M."/>
            <person name="Spatafora J.W."/>
            <person name="Tedersoo L."/>
            <person name="Vaario L.-M."/>
            <person name="Yamada A."/>
            <person name="Yan M."/>
            <person name="Wang P."/>
            <person name="Xu J."/>
            <person name="Bruns T."/>
            <person name="Baldrian P."/>
            <person name="Vilgalys R."/>
            <person name="Henrissat B."/>
            <person name="Grigoriev I.V."/>
            <person name="Hibbett D."/>
            <person name="Nagy L.G."/>
            <person name="Martin F.M."/>
        </authorList>
    </citation>
    <scope>NUCLEOTIDE SEQUENCE</scope>
    <source>
        <strain evidence="2">UH-Tt-Lm1</strain>
    </source>
</reference>
<feature type="transmembrane region" description="Helical" evidence="1">
    <location>
        <begin position="69"/>
        <end position="89"/>
    </location>
</feature>
<keyword evidence="1" id="KW-1133">Transmembrane helix</keyword>
<name>A0A9P6HPR0_9AGAM</name>
<dbReference type="OrthoDB" id="2157498at2759"/>
<evidence type="ECO:0000313" key="3">
    <source>
        <dbReference type="Proteomes" id="UP000736335"/>
    </source>
</evidence>
<keyword evidence="1" id="KW-0812">Transmembrane</keyword>
<gene>
    <name evidence="2" type="ORF">BJ322DRAFT_1028953</name>
</gene>
<reference evidence="2" key="1">
    <citation type="journal article" date="2020" name="Nat. Commun.">
        <title>Large-scale genome sequencing of mycorrhizal fungi provides insights into the early evolution of symbiotic traits.</title>
        <authorList>
            <person name="Miyauchi S."/>
            <person name="Kiss E."/>
            <person name="Kuo A."/>
            <person name="Drula E."/>
            <person name="Kohler A."/>
            <person name="Sanchez-Garcia M."/>
            <person name="Morin E."/>
            <person name="Andreopoulos B."/>
            <person name="Barry K.W."/>
            <person name="Bonito G."/>
            <person name="Buee M."/>
            <person name="Carver A."/>
            <person name="Chen C."/>
            <person name="Cichocki N."/>
            <person name="Clum A."/>
            <person name="Culley D."/>
            <person name="Crous P.W."/>
            <person name="Fauchery L."/>
            <person name="Girlanda M."/>
            <person name="Hayes R.D."/>
            <person name="Keri Z."/>
            <person name="LaButti K."/>
            <person name="Lipzen A."/>
            <person name="Lombard V."/>
            <person name="Magnuson J."/>
            <person name="Maillard F."/>
            <person name="Murat C."/>
            <person name="Nolan M."/>
            <person name="Ohm R.A."/>
            <person name="Pangilinan J."/>
            <person name="Pereira M.F."/>
            <person name="Perotto S."/>
            <person name="Peter M."/>
            <person name="Pfister S."/>
            <person name="Riley R."/>
            <person name="Sitrit Y."/>
            <person name="Stielow J.B."/>
            <person name="Szollosi G."/>
            <person name="Zifcakova L."/>
            <person name="Stursova M."/>
            <person name="Spatafora J.W."/>
            <person name="Tedersoo L."/>
            <person name="Vaario L.M."/>
            <person name="Yamada A."/>
            <person name="Yan M."/>
            <person name="Wang P."/>
            <person name="Xu J."/>
            <person name="Bruns T."/>
            <person name="Baldrian P."/>
            <person name="Vilgalys R."/>
            <person name="Dunand C."/>
            <person name="Henrissat B."/>
            <person name="Grigoriev I.V."/>
            <person name="Hibbett D."/>
            <person name="Nagy L.G."/>
            <person name="Martin F.M."/>
        </authorList>
    </citation>
    <scope>NUCLEOTIDE SEQUENCE</scope>
    <source>
        <strain evidence="2">UH-Tt-Lm1</strain>
    </source>
</reference>
<sequence length="95" mass="10837">MSRPSGSHSPKRSSNDSTNLPLIRTGYAIVVLSVLFFLIGGYATFFSVFISPPPNFVLEVMVEDTHYKYLVLFLIPTFSYFAIANWVGWQYYQNT</sequence>
<dbReference type="InterPro" id="IPR029164">
    <property type="entry name" value="PIG-Y"/>
</dbReference>
<evidence type="ECO:0000313" key="2">
    <source>
        <dbReference type="EMBL" id="KAF9792394.1"/>
    </source>
</evidence>